<dbReference type="Pfam" id="PF00440">
    <property type="entry name" value="TetR_N"/>
    <property type="match status" value="1"/>
</dbReference>
<evidence type="ECO:0000259" key="3">
    <source>
        <dbReference type="PROSITE" id="PS50977"/>
    </source>
</evidence>
<evidence type="ECO:0000313" key="4">
    <source>
        <dbReference type="EMBL" id="QNV38147.1"/>
    </source>
</evidence>
<dbReference type="PANTHER" id="PTHR30055">
    <property type="entry name" value="HTH-TYPE TRANSCRIPTIONAL REGULATOR RUTR"/>
    <property type="match status" value="1"/>
</dbReference>
<sequence>MLKPPSHTLDKRRARTLATRTAILDAAEALVTEDGIGALTTKALVEKAGVSERTIFNHFSHIDHILIARITEYITPLFNSDCFSHEEQLHVEKVEDLPDAIEAKFLASILEPEVQSAPNKFFTLASAMAQQNHRLLAENIFQLLMRASVVGMERLEKEFPQLTVDQRYKIGIYLHNLTFALGAGFGRGVETLCDTDNPLSMPDIEEFIPHFKWAIQQVNQGKPTL</sequence>
<dbReference type="InterPro" id="IPR001647">
    <property type="entry name" value="HTH_TetR"/>
</dbReference>
<protein>
    <submittedName>
        <fullName evidence="4">TetR/AcrR family transcriptional regulator</fullName>
    </submittedName>
</protein>
<dbReference type="PRINTS" id="PR00455">
    <property type="entry name" value="HTHTETR"/>
</dbReference>
<dbReference type="GeneID" id="96623066"/>
<dbReference type="Proteomes" id="UP000516404">
    <property type="component" value="Chromosome"/>
</dbReference>
<dbReference type="PROSITE" id="PS50977">
    <property type="entry name" value="HTH_TETR_2"/>
    <property type="match status" value="1"/>
</dbReference>
<reference evidence="4 5" key="1">
    <citation type="submission" date="2020-09" db="EMBL/GenBank/DDBJ databases">
        <title>Investigation of environmental microbes.</title>
        <authorList>
            <person name="Ou Y."/>
            <person name="Kang Q."/>
        </authorList>
    </citation>
    <scope>NUCLEOTIDE SEQUENCE [LARGE SCALE GENOMIC DNA]</scope>
    <source>
        <strain evidence="4 5">KJZ-14</strain>
    </source>
</reference>
<proteinExistence type="predicted"/>
<feature type="DNA-binding region" description="H-T-H motif" evidence="2">
    <location>
        <begin position="40"/>
        <end position="59"/>
    </location>
</feature>
<dbReference type="RefSeq" id="WP_190724894.1">
    <property type="nucleotide sequence ID" value="NZ_CP061539.1"/>
</dbReference>
<dbReference type="PANTHER" id="PTHR30055:SF148">
    <property type="entry name" value="TETR-FAMILY TRANSCRIPTIONAL REGULATOR"/>
    <property type="match status" value="1"/>
</dbReference>
<dbReference type="EMBL" id="CP061539">
    <property type="protein sequence ID" value="QNV38147.1"/>
    <property type="molecule type" value="Genomic_DNA"/>
</dbReference>
<dbReference type="SUPFAM" id="SSF46689">
    <property type="entry name" value="Homeodomain-like"/>
    <property type="match status" value="1"/>
</dbReference>
<dbReference type="InterPro" id="IPR050109">
    <property type="entry name" value="HTH-type_TetR-like_transc_reg"/>
</dbReference>
<organism evidence="4 5">
    <name type="scientific">Rothia terrae</name>
    <dbReference type="NCBI Taxonomy" id="396015"/>
    <lineage>
        <taxon>Bacteria</taxon>
        <taxon>Bacillati</taxon>
        <taxon>Actinomycetota</taxon>
        <taxon>Actinomycetes</taxon>
        <taxon>Micrococcales</taxon>
        <taxon>Micrococcaceae</taxon>
        <taxon>Rothia</taxon>
    </lineage>
</organism>
<dbReference type="GO" id="GO:0000976">
    <property type="term" value="F:transcription cis-regulatory region binding"/>
    <property type="evidence" value="ECO:0007669"/>
    <property type="project" value="TreeGrafter"/>
</dbReference>
<feature type="domain" description="HTH tetR-type" evidence="3">
    <location>
        <begin position="17"/>
        <end position="77"/>
    </location>
</feature>
<dbReference type="AlphaFoldDB" id="A0A7H2BEQ1"/>
<name>A0A7H2BEQ1_9MICC</name>
<dbReference type="GO" id="GO:0003700">
    <property type="term" value="F:DNA-binding transcription factor activity"/>
    <property type="evidence" value="ECO:0007669"/>
    <property type="project" value="TreeGrafter"/>
</dbReference>
<evidence type="ECO:0000256" key="2">
    <source>
        <dbReference type="PROSITE-ProRule" id="PRU00335"/>
    </source>
</evidence>
<keyword evidence="5" id="KW-1185">Reference proteome</keyword>
<dbReference type="KEGG" id="rter:IDM49_02355"/>
<dbReference type="Gene3D" id="1.10.357.10">
    <property type="entry name" value="Tetracycline Repressor, domain 2"/>
    <property type="match status" value="1"/>
</dbReference>
<gene>
    <name evidence="4" type="ORF">IDM49_02355</name>
</gene>
<dbReference type="InterPro" id="IPR009057">
    <property type="entry name" value="Homeodomain-like_sf"/>
</dbReference>
<evidence type="ECO:0000313" key="5">
    <source>
        <dbReference type="Proteomes" id="UP000516404"/>
    </source>
</evidence>
<keyword evidence="1 2" id="KW-0238">DNA-binding</keyword>
<accession>A0A7H2BEQ1</accession>
<evidence type="ECO:0000256" key="1">
    <source>
        <dbReference type="ARBA" id="ARBA00023125"/>
    </source>
</evidence>